<organism evidence="5 6">
    <name type="scientific">Bacillus arachidis</name>
    <dbReference type="NCBI Taxonomy" id="2819290"/>
    <lineage>
        <taxon>Bacteria</taxon>
        <taxon>Bacillati</taxon>
        <taxon>Bacillota</taxon>
        <taxon>Bacilli</taxon>
        <taxon>Bacillales</taxon>
        <taxon>Bacillaceae</taxon>
        <taxon>Bacillus</taxon>
    </lineage>
</organism>
<evidence type="ECO:0000259" key="4">
    <source>
        <dbReference type="Pfam" id="PF06276"/>
    </source>
</evidence>
<dbReference type="Gene3D" id="1.10.510.40">
    <property type="match status" value="1"/>
</dbReference>
<accession>A0ABS3P1K7</accession>
<dbReference type="RefSeq" id="WP_208018472.1">
    <property type="nucleotide sequence ID" value="NZ_JAGDQJ010000020.1"/>
</dbReference>
<evidence type="ECO:0000256" key="2">
    <source>
        <dbReference type="ARBA" id="ARBA00007832"/>
    </source>
</evidence>
<dbReference type="Pfam" id="PF06276">
    <property type="entry name" value="FhuF"/>
    <property type="match status" value="1"/>
</dbReference>
<feature type="domain" description="Aerobactin siderophore biosynthesis IucA/IucC-like C-terminal" evidence="4">
    <location>
        <begin position="481"/>
        <end position="646"/>
    </location>
</feature>
<keyword evidence="6" id="KW-1185">Reference proteome</keyword>
<dbReference type="PANTHER" id="PTHR34384">
    <property type="entry name" value="L-2,3-DIAMINOPROPANOATE--CITRATE LIGASE"/>
    <property type="match status" value="1"/>
</dbReference>
<protein>
    <submittedName>
        <fullName evidence="5">Adhesin</fullName>
    </submittedName>
</protein>
<name>A0ABS3P1K7_9BACI</name>
<comment type="similarity">
    <text evidence="2">Belongs to the IucA/IucC family.</text>
</comment>
<gene>
    <name evidence="5" type="ORF">J4P90_17480</name>
</gene>
<evidence type="ECO:0000256" key="1">
    <source>
        <dbReference type="ARBA" id="ARBA00004924"/>
    </source>
</evidence>
<evidence type="ECO:0000313" key="5">
    <source>
        <dbReference type="EMBL" id="MBO1626995.1"/>
    </source>
</evidence>
<dbReference type="InterPro" id="IPR037455">
    <property type="entry name" value="LucA/IucC-like"/>
</dbReference>
<evidence type="ECO:0000313" key="6">
    <source>
        <dbReference type="Proteomes" id="UP000677611"/>
    </source>
</evidence>
<feature type="domain" description="Aerobactin siderophore biosynthesis IucA/IucC N-terminal" evidence="3">
    <location>
        <begin position="205"/>
        <end position="449"/>
    </location>
</feature>
<proteinExistence type="inferred from homology"/>
<reference evidence="5 6" key="1">
    <citation type="submission" date="2021-03" db="EMBL/GenBank/DDBJ databases">
        <title>Identification of novel Bacillus strains.</title>
        <authorList>
            <person name="Xiao Z."/>
            <person name="Li Y."/>
            <person name="Shen J."/>
        </authorList>
    </citation>
    <scope>NUCLEOTIDE SEQUENCE [LARGE SCALE GENOMIC DNA]</scope>
    <source>
        <strain evidence="5 6">SY8</strain>
    </source>
</reference>
<dbReference type="InterPro" id="IPR022770">
    <property type="entry name" value="IucA/IucC-like_C"/>
</dbReference>
<dbReference type="PANTHER" id="PTHR34384:SF6">
    <property type="entry name" value="STAPHYLOFERRIN B SYNTHASE"/>
    <property type="match status" value="1"/>
</dbReference>
<evidence type="ECO:0000259" key="3">
    <source>
        <dbReference type="Pfam" id="PF04183"/>
    </source>
</evidence>
<sequence>MHLHSIHSFEVEEQTLFSFLQQNHPPLHEIYKQNLYKGRNGILERLLSSVIRENISNLMDTVVTFQKSAKTFVSISAYSCPDYLLDYIHTHQKYFEKSSIIQALYFKKQDCYLLVPVQQMYAFERPIVNGPYMLISPSEQKEITHPNEVLALIFHEGWEGLSSYFHMFEEDLANSAANLSLAYTFHEQSTAASTLEAAVQTDDHYAFFEQLVIEGHPCHPGAKMRKGLNPEETIAYSAEFKNTIPLRFVAVHKKEVSTAFMKAQDWNPIIFSFEPVLKAEAEIRLDDRIDDYLLLPIHPWQTIHTLQELYKTEIEQEKIIIFDYEVPYVAGMSFRTIFPAQYDTRKPHYKLTTNVHLTGEVRTLSEQTIHNGPLMSNILQKIMKEDTSIDERRFIPIMERAGAHFLSANDSNIDMQTLRSENLACVIRDNVYSYINKDELAIVGSALVASANGANQPLIVELIELYKAKHCLPLHDAIVSFIEKYVANALTGFIPLMVKYGIGLEGHLQNTVPVFKKDGTPDRLLVRDWEGIRVHRGRLQQAGIDITNFHHKSRILVDDEKSVRNKVFYSVMQNHFGELFIHVSRFYKTDEQLLWNIVKRVTQNIFIDLQKDPHYTQNAAADYDVFFAEKVDYKALTLMRMMGEAHSYFYVKVDNPLYKVKL</sequence>
<dbReference type="Proteomes" id="UP000677611">
    <property type="component" value="Unassembled WGS sequence"/>
</dbReference>
<dbReference type="InterPro" id="IPR007310">
    <property type="entry name" value="Aerobactin_biosyn_IucA/IucC_N"/>
</dbReference>
<dbReference type="EMBL" id="JAGDQJ010000020">
    <property type="protein sequence ID" value="MBO1626995.1"/>
    <property type="molecule type" value="Genomic_DNA"/>
</dbReference>
<comment type="pathway">
    <text evidence="1">Siderophore biosynthesis.</text>
</comment>
<dbReference type="Pfam" id="PF04183">
    <property type="entry name" value="IucA_IucC"/>
    <property type="match status" value="1"/>
</dbReference>
<comment type="caution">
    <text evidence="5">The sequence shown here is derived from an EMBL/GenBank/DDBJ whole genome shotgun (WGS) entry which is preliminary data.</text>
</comment>